<evidence type="ECO:0000313" key="3">
    <source>
        <dbReference type="Proteomes" id="UP000683925"/>
    </source>
</evidence>
<keyword evidence="1" id="KW-1133">Transmembrane helix</keyword>
<comment type="caution">
    <text evidence="2">The sequence shown here is derived from an EMBL/GenBank/DDBJ whole genome shotgun (WGS) entry which is preliminary data.</text>
</comment>
<dbReference type="AlphaFoldDB" id="A0A8S1X1Q2"/>
<keyword evidence="1" id="KW-0472">Membrane</keyword>
<protein>
    <recommendedName>
        <fullName evidence="4">Transmembrane protein</fullName>
    </recommendedName>
</protein>
<evidence type="ECO:0008006" key="4">
    <source>
        <dbReference type="Google" id="ProtNLM"/>
    </source>
</evidence>
<proteinExistence type="predicted"/>
<dbReference type="EMBL" id="CAJJDP010000107">
    <property type="protein sequence ID" value="CAD8194871.1"/>
    <property type="molecule type" value="Genomic_DNA"/>
</dbReference>
<reference evidence="2" key="1">
    <citation type="submission" date="2021-01" db="EMBL/GenBank/DDBJ databases">
        <authorList>
            <consortium name="Genoscope - CEA"/>
            <person name="William W."/>
        </authorList>
    </citation>
    <scope>NUCLEOTIDE SEQUENCE</scope>
</reference>
<dbReference type="Proteomes" id="UP000683925">
    <property type="component" value="Unassembled WGS sequence"/>
</dbReference>
<keyword evidence="3" id="KW-1185">Reference proteome</keyword>
<accession>A0A8S1X1Q2</accession>
<keyword evidence="1" id="KW-0812">Transmembrane</keyword>
<feature type="transmembrane region" description="Helical" evidence="1">
    <location>
        <begin position="96"/>
        <end position="115"/>
    </location>
</feature>
<sequence length="132" mass="15874">MSSNSKQQINSYFSENKIFCLERQSQLFRQTRKKKYSQETKSELTLADILGIVCDRKILPGRRLMIIFKINHSDISSIHSEFFQKFICGQPSRLRFFYCLYFCELITKLVLLQLWPKLIFQITRFYQPIQML</sequence>
<evidence type="ECO:0000313" key="2">
    <source>
        <dbReference type="EMBL" id="CAD8194871.1"/>
    </source>
</evidence>
<organism evidence="2 3">
    <name type="scientific">Paramecium octaurelia</name>
    <dbReference type="NCBI Taxonomy" id="43137"/>
    <lineage>
        <taxon>Eukaryota</taxon>
        <taxon>Sar</taxon>
        <taxon>Alveolata</taxon>
        <taxon>Ciliophora</taxon>
        <taxon>Intramacronucleata</taxon>
        <taxon>Oligohymenophorea</taxon>
        <taxon>Peniculida</taxon>
        <taxon>Parameciidae</taxon>
        <taxon>Paramecium</taxon>
    </lineage>
</organism>
<evidence type="ECO:0000256" key="1">
    <source>
        <dbReference type="SAM" id="Phobius"/>
    </source>
</evidence>
<gene>
    <name evidence="2" type="ORF">POCTA_138.1.T1070210</name>
</gene>
<name>A0A8S1X1Q2_PAROT</name>